<comment type="caution">
    <text evidence="2">The sequence shown here is derived from an EMBL/GenBank/DDBJ whole genome shotgun (WGS) entry which is preliminary data.</text>
</comment>
<accession>A0A0B2V4B0</accession>
<reference evidence="2 3" key="1">
    <citation type="submission" date="2014-11" db="EMBL/GenBank/DDBJ databases">
        <title>Genetic blueprint of the zoonotic pathogen Toxocara canis.</title>
        <authorList>
            <person name="Zhu X.-Q."/>
            <person name="Korhonen P.K."/>
            <person name="Cai H."/>
            <person name="Young N.D."/>
            <person name="Nejsum P."/>
            <person name="von Samson-Himmelstjerna G."/>
            <person name="Boag P.R."/>
            <person name="Tan P."/>
            <person name="Li Q."/>
            <person name="Min J."/>
            <person name="Yang Y."/>
            <person name="Wang X."/>
            <person name="Fang X."/>
            <person name="Hall R.S."/>
            <person name="Hofmann A."/>
            <person name="Sternberg P.W."/>
            <person name="Jex A.R."/>
            <person name="Gasser R.B."/>
        </authorList>
    </citation>
    <scope>NUCLEOTIDE SEQUENCE [LARGE SCALE GENOMIC DNA]</scope>
    <source>
        <strain evidence="2">PN_DK_2014</strain>
    </source>
</reference>
<protein>
    <submittedName>
        <fullName evidence="2">Uncharacterized protein</fullName>
    </submittedName>
</protein>
<feature type="compositionally biased region" description="Polar residues" evidence="1">
    <location>
        <begin position="81"/>
        <end position="90"/>
    </location>
</feature>
<dbReference type="AlphaFoldDB" id="A0A0B2V4B0"/>
<evidence type="ECO:0000313" key="3">
    <source>
        <dbReference type="Proteomes" id="UP000031036"/>
    </source>
</evidence>
<dbReference type="EMBL" id="JPKZ01002143">
    <property type="protein sequence ID" value="KHN78246.1"/>
    <property type="molecule type" value="Genomic_DNA"/>
</dbReference>
<keyword evidence="3" id="KW-1185">Reference proteome</keyword>
<sequence>MASPRSKDRCNRCVVDYAYKVSHLNIVDQIVTDQADKQAHLCRNESSTDSHADVHTQHLRRTLSQYQTAKANSKLRRKTNLYPSSNTSLAPQEYNRESPPPIAPQKVTFDRYSARRPMRGIEIEEAERTGQYTGRHSQFLFLRTFYMLYTI</sequence>
<evidence type="ECO:0000256" key="1">
    <source>
        <dbReference type="SAM" id="MobiDB-lite"/>
    </source>
</evidence>
<proteinExistence type="predicted"/>
<name>A0A0B2V4B0_TOXCA</name>
<evidence type="ECO:0000313" key="2">
    <source>
        <dbReference type="EMBL" id="KHN78246.1"/>
    </source>
</evidence>
<dbReference type="Proteomes" id="UP000031036">
    <property type="component" value="Unassembled WGS sequence"/>
</dbReference>
<feature type="region of interest" description="Disordered" evidence="1">
    <location>
        <begin position="67"/>
        <end position="105"/>
    </location>
</feature>
<organism evidence="2 3">
    <name type="scientific">Toxocara canis</name>
    <name type="common">Canine roundworm</name>
    <dbReference type="NCBI Taxonomy" id="6265"/>
    <lineage>
        <taxon>Eukaryota</taxon>
        <taxon>Metazoa</taxon>
        <taxon>Ecdysozoa</taxon>
        <taxon>Nematoda</taxon>
        <taxon>Chromadorea</taxon>
        <taxon>Rhabditida</taxon>
        <taxon>Spirurina</taxon>
        <taxon>Ascaridomorpha</taxon>
        <taxon>Ascaridoidea</taxon>
        <taxon>Toxocaridae</taxon>
        <taxon>Toxocara</taxon>
    </lineage>
</organism>
<gene>
    <name evidence="2" type="ORF">Tcan_05540</name>
</gene>